<dbReference type="Proteomes" id="UP000199600">
    <property type="component" value="Unassembled WGS sequence"/>
</dbReference>
<dbReference type="Gene3D" id="3.30.70.100">
    <property type="match status" value="1"/>
</dbReference>
<dbReference type="EMBL" id="FLQY01000403">
    <property type="protein sequence ID" value="SBT11248.1"/>
    <property type="molecule type" value="Genomic_DNA"/>
</dbReference>
<proteinExistence type="predicted"/>
<gene>
    <name evidence="3" type="ORF">PROAA_970009</name>
</gene>
<dbReference type="PROSITE" id="PS50846">
    <property type="entry name" value="HMA_2"/>
    <property type="match status" value="1"/>
</dbReference>
<dbReference type="InterPro" id="IPR006121">
    <property type="entry name" value="HMA_dom"/>
</dbReference>
<evidence type="ECO:0000313" key="3">
    <source>
        <dbReference type="EMBL" id="SBT11248.1"/>
    </source>
</evidence>
<dbReference type="PANTHER" id="PTHR46594:SF4">
    <property type="entry name" value="P-TYPE CATION-TRANSPORTING ATPASE"/>
    <property type="match status" value="1"/>
</dbReference>
<reference evidence="3 4" key="1">
    <citation type="submission" date="2016-06" db="EMBL/GenBank/DDBJ databases">
        <authorList>
            <person name="Kjaerup R.B."/>
            <person name="Dalgaard T.S."/>
            <person name="Juul-Madsen H.R."/>
        </authorList>
    </citation>
    <scope>NUCLEOTIDE SEQUENCE [LARGE SCALE GENOMIC DNA]</scope>
    <source>
        <strain evidence="3">2</strain>
    </source>
</reference>
<dbReference type="FunFam" id="3.30.70.100:FF:000001">
    <property type="entry name" value="ATPase copper transporting beta"/>
    <property type="match status" value="1"/>
</dbReference>
<feature type="domain" description="HMA" evidence="2">
    <location>
        <begin position="4"/>
        <end position="70"/>
    </location>
</feature>
<dbReference type="CDD" id="cd00371">
    <property type="entry name" value="HMA"/>
    <property type="match status" value="1"/>
</dbReference>
<dbReference type="PRINTS" id="PR00942">
    <property type="entry name" value="CUATPASEI"/>
</dbReference>
<accession>A0A1A8Y4D8</accession>
<evidence type="ECO:0000259" key="2">
    <source>
        <dbReference type="PROSITE" id="PS50846"/>
    </source>
</evidence>
<dbReference type="GO" id="GO:0046872">
    <property type="term" value="F:metal ion binding"/>
    <property type="evidence" value="ECO:0007669"/>
    <property type="project" value="UniProtKB-KW"/>
</dbReference>
<keyword evidence="4" id="KW-1185">Reference proteome</keyword>
<sequence length="70" mass="7104">MSMARIVIGIGGMSCQGCVKNVTGVLRDLTGVESVEVSLDAGQASIDYDPAIADVAQFKAAVEAAGFDAL</sequence>
<name>A0A1A8Y4D8_9RHOO</name>
<organism evidence="3 4">
    <name type="scientific">Candidatus Propionivibrio aalborgensis</name>
    <dbReference type="NCBI Taxonomy" id="1860101"/>
    <lineage>
        <taxon>Bacteria</taxon>
        <taxon>Pseudomonadati</taxon>
        <taxon>Pseudomonadota</taxon>
        <taxon>Betaproteobacteria</taxon>
        <taxon>Rhodocyclales</taxon>
        <taxon>Rhodocyclaceae</taxon>
        <taxon>Propionivibrio</taxon>
    </lineage>
</organism>
<dbReference type="SUPFAM" id="SSF55008">
    <property type="entry name" value="HMA, heavy metal-associated domain"/>
    <property type="match status" value="1"/>
</dbReference>
<dbReference type="PROSITE" id="PS01047">
    <property type="entry name" value="HMA_1"/>
    <property type="match status" value="1"/>
</dbReference>
<dbReference type="Pfam" id="PF00403">
    <property type="entry name" value="HMA"/>
    <property type="match status" value="1"/>
</dbReference>
<dbReference type="PANTHER" id="PTHR46594">
    <property type="entry name" value="P-TYPE CATION-TRANSPORTING ATPASE"/>
    <property type="match status" value="1"/>
</dbReference>
<evidence type="ECO:0000256" key="1">
    <source>
        <dbReference type="ARBA" id="ARBA00022723"/>
    </source>
</evidence>
<dbReference type="InterPro" id="IPR017969">
    <property type="entry name" value="Heavy-metal-associated_CS"/>
</dbReference>
<dbReference type="InterPro" id="IPR036163">
    <property type="entry name" value="HMA_dom_sf"/>
</dbReference>
<keyword evidence="1" id="KW-0479">Metal-binding</keyword>
<dbReference type="AlphaFoldDB" id="A0A1A8Y4D8"/>
<evidence type="ECO:0000313" key="4">
    <source>
        <dbReference type="Proteomes" id="UP000199600"/>
    </source>
</evidence>
<protein>
    <submittedName>
        <fullName evidence="3">Heavy metal transport/detoxification protein</fullName>
    </submittedName>
</protein>